<dbReference type="Proteomes" id="UP000018420">
    <property type="component" value="Unassembled WGS sequence"/>
</dbReference>
<sequence>MSDLSQFEILLGRQPTEKEIQNLYRIKNTLQIQDNDALWLILCALESYNTLYSQYPDKIKALLEKYHQDLADKTPKEIKNTPVKKSNFNSNDQLVKTLQYSSIVFAIILIFGACFLSLGYLMATSTAPFWYSSQNIIANILRTPCGLVISFACLLCSIIPLYIHKDHVLNGKRLDVLSASGIFLLLALLTFISVT</sequence>
<evidence type="ECO:0000256" key="1">
    <source>
        <dbReference type="SAM" id="Phobius"/>
    </source>
</evidence>
<evidence type="ECO:0000313" key="3">
    <source>
        <dbReference type="Proteomes" id="UP000018420"/>
    </source>
</evidence>
<keyword evidence="1" id="KW-1133">Transmembrane helix</keyword>
<organism evidence="2 3">
    <name type="scientific">Acinetobacter junii CIP 107470 = MTCC 11364</name>
    <dbReference type="NCBI Taxonomy" id="1217666"/>
    <lineage>
        <taxon>Bacteria</taxon>
        <taxon>Pseudomonadati</taxon>
        <taxon>Pseudomonadota</taxon>
        <taxon>Gammaproteobacteria</taxon>
        <taxon>Moraxellales</taxon>
        <taxon>Moraxellaceae</taxon>
        <taxon>Acinetobacter</taxon>
    </lineage>
</organism>
<keyword evidence="1" id="KW-0812">Transmembrane</keyword>
<feature type="transmembrane region" description="Helical" evidence="1">
    <location>
        <begin position="103"/>
        <end position="121"/>
    </location>
</feature>
<feature type="transmembrane region" description="Helical" evidence="1">
    <location>
        <begin position="141"/>
        <end position="162"/>
    </location>
</feature>
<dbReference type="EMBL" id="ASYZ01000133">
    <property type="protein sequence ID" value="EPR83076.1"/>
    <property type="molecule type" value="Genomic_DNA"/>
</dbReference>
<comment type="caution">
    <text evidence="2">The sequence shown here is derived from an EMBL/GenBank/DDBJ whole genome shotgun (WGS) entry which is preliminary data.</text>
</comment>
<accession>S7WIT4</accession>
<dbReference type="AlphaFoldDB" id="S7WIT4"/>
<protein>
    <submittedName>
        <fullName evidence="2">Uncharacterized protein</fullName>
    </submittedName>
</protein>
<proteinExistence type="predicted"/>
<evidence type="ECO:0000313" key="2">
    <source>
        <dbReference type="EMBL" id="EPR83076.1"/>
    </source>
</evidence>
<feature type="transmembrane region" description="Helical" evidence="1">
    <location>
        <begin position="174"/>
        <end position="194"/>
    </location>
</feature>
<name>S7WIT4_ACIJU</name>
<dbReference type="PATRIC" id="fig|1330047.3.peg.2401"/>
<gene>
    <name evidence="2" type="ORF">L292_0554</name>
</gene>
<keyword evidence="1" id="KW-0472">Membrane</keyword>
<reference evidence="2 3" key="1">
    <citation type="submission" date="2013-05" db="EMBL/GenBank/DDBJ databases">
        <title>Genome assembly of Acinetobacter junii MTCC 11364.</title>
        <authorList>
            <person name="Khatri I."/>
            <person name="Singh N.K."/>
            <person name="Subramanian S."/>
            <person name="Mayilraj S."/>
        </authorList>
    </citation>
    <scope>NUCLEOTIDE SEQUENCE [LARGE SCALE GENOMIC DNA]</scope>
    <source>
        <strain evidence="2 3">MTCC 11364</strain>
    </source>
</reference>
<dbReference type="RefSeq" id="WP_004907777.1">
    <property type="nucleotide sequence ID" value="NZ_ASYZ01000133.1"/>
</dbReference>